<dbReference type="Proteomes" id="UP000724149">
    <property type="component" value="Unassembled WGS sequence"/>
</dbReference>
<dbReference type="SMART" id="SM00245">
    <property type="entry name" value="TSPc"/>
    <property type="match status" value="1"/>
</dbReference>
<evidence type="ECO:0000256" key="2">
    <source>
        <dbReference type="ARBA" id="ARBA00022670"/>
    </source>
</evidence>
<dbReference type="SUPFAM" id="SSF52096">
    <property type="entry name" value="ClpP/crotonase"/>
    <property type="match status" value="1"/>
</dbReference>
<comment type="similarity">
    <text evidence="1 5">Belongs to the peptidase S41A family.</text>
</comment>
<dbReference type="RefSeq" id="WP_204719664.1">
    <property type="nucleotide sequence ID" value="NZ_JACSNR010000002.1"/>
</dbReference>
<keyword evidence="4 5" id="KW-0720">Serine protease</keyword>
<evidence type="ECO:0000313" key="8">
    <source>
        <dbReference type="EMBL" id="MBM6922631.1"/>
    </source>
</evidence>
<evidence type="ECO:0000256" key="6">
    <source>
        <dbReference type="SAM" id="MobiDB-lite"/>
    </source>
</evidence>
<dbReference type="PROSITE" id="PS50106">
    <property type="entry name" value="PDZ"/>
    <property type="match status" value="1"/>
</dbReference>
<keyword evidence="9" id="KW-1185">Reference proteome</keyword>
<keyword evidence="3 5" id="KW-0378">Hydrolase</keyword>
<gene>
    <name evidence="8" type="ORF">H9X81_02820</name>
</gene>
<comment type="caution">
    <text evidence="8">The sequence shown here is derived from an EMBL/GenBank/DDBJ whole genome shotgun (WGS) entry which is preliminary data.</text>
</comment>
<dbReference type="Gene3D" id="3.30.750.44">
    <property type="match status" value="1"/>
</dbReference>
<dbReference type="InterPro" id="IPR001478">
    <property type="entry name" value="PDZ"/>
</dbReference>
<dbReference type="Gene3D" id="3.90.226.10">
    <property type="entry name" value="2-enoyl-CoA Hydratase, Chain A, domain 1"/>
    <property type="match status" value="1"/>
</dbReference>
<sequence>MNRKISLGVAIALMSLAAAVAIVITAGYSMYDFNGRMQSLRESEVMYSKLNEIDGYVRQNFYGDIDEEELMNAVAKGYVSGLGDKYARYMTPEEYQAQMEAYESQKASIGVSVVMDPSGYMKVIEVFADSPAEEAGIEVGDLIVEVEGTMVTADNYSELSTSMGGEEGSTLNLVVRRDSQDDDVEIVRRNIEVPMVTWEQYGDVGYIRIKEFHNNTPAQFNTALKQLTGNGVKALIFDVRNNPGGTIDSVVDMLDTLLPEGDLVSATYHDGHTEVLGTSDADEVNLPMVVITNENTASAAELFAQAIKDYNKGRTVGTQTYGKGVMQTIYPLSDGGALSITVAKYNPPKSENFDGVGVKPDYAVQLTAEQQRNFYELYEETDPQLKKALELAEAVIKTGGFDGLSEIPESSSEEETEEDTSSEEETASEETSSEEESSEESSSEDEAA</sequence>
<evidence type="ECO:0000259" key="7">
    <source>
        <dbReference type="PROSITE" id="PS50106"/>
    </source>
</evidence>
<protein>
    <submittedName>
        <fullName evidence="8">S41 family peptidase</fullName>
    </submittedName>
</protein>
<dbReference type="SMART" id="SM00228">
    <property type="entry name" value="PDZ"/>
    <property type="match status" value="1"/>
</dbReference>
<dbReference type="InterPro" id="IPR004447">
    <property type="entry name" value="Peptidase_S41A"/>
</dbReference>
<feature type="region of interest" description="Disordered" evidence="6">
    <location>
        <begin position="400"/>
        <end position="448"/>
    </location>
</feature>
<keyword evidence="2 5" id="KW-0645">Protease</keyword>
<evidence type="ECO:0000256" key="3">
    <source>
        <dbReference type="ARBA" id="ARBA00022801"/>
    </source>
</evidence>
<dbReference type="Pfam" id="PF03572">
    <property type="entry name" value="Peptidase_S41"/>
    <property type="match status" value="1"/>
</dbReference>
<dbReference type="PANTHER" id="PTHR32060:SF30">
    <property type="entry name" value="CARBOXY-TERMINAL PROCESSING PROTEASE CTPA"/>
    <property type="match status" value="1"/>
</dbReference>
<evidence type="ECO:0000313" key="9">
    <source>
        <dbReference type="Proteomes" id="UP000724149"/>
    </source>
</evidence>
<dbReference type="InterPro" id="IPR005151">
    <property type="entry name" value="Tail-specific_protease"/>
</dbReference>
<dbReference type="PANTHER" id="PTHR32060">
    <property type="entry name" value="TAIL-SPECIFIC PROTEASE"/>
    <property type="match status" value="1"/>
</dbReference>
<reference evidence="8 9" key="1">
    <citation type="journal article" date="2021" name="Sci. Rep.">
        <title>The distribution of antibiotic resistance genes in chicken gut microbiota commensals.</title>
        <authorList>
            <person name="Juricova H."/>
            <person name="Matiasovicova J."/>
            <person name="Kubasova T."/>
            <person name="Cejkova D."/>
            <person name="Rychlik I."/>
        </authorList>
    </citation>
    <scope>NUCLEOTIDE SEQUENCE [LARGE SCALE GENOMIC DNA]</scope>
    <source>
        <strain evidence="8 9">An564</strain>
    </source>
</reference>
<evidence type="ECO:0000256" key="1">
    <source>
        <dbReference type="ARBA" id="ARBA00009179"/>
    </source>
</evidence>
<accession>A0ABS2GLZ0</accession>
<evidence type="ECO:0000256" key="4">
    <source>
        <dbReference type="ARBA" id="ARBA00022825"/>
    </source>
</evidence>
<dbReference type="SUPFAM" id="SSF50156">
    <property type="entry name" value="PDZ domain-like"/>
    <property type="match status" value="1"/>
</dbReference>
<name>A0ABS2GLZ0_9FIRM</name>
<dbReference type="Pfam" id="PF13180">
    <property type="entry name" value="PDZ_2"/>
    <property type="match status" value="1"/>
</dbReference>
<dbReference type="Gene3D" id="2.30.42.10">
    <property type="match status" value="1"/>
</dbReference>
<dbReference type="CDD" id="cd07560">
    <property type="entry name" value="Peptidase_S41_CPP"/>
    <property type="match status" value="1"/>
</dbReference>
<proteinExistence type="inferred from homology"/>
<feature type="domain" description="PDZ" evidence="7">
    <location>
        <begin position="98"/>
        <end position="179"/>
    </location>
</feature>
<dbReference type="CDD" id="cd06782">
    <property type="entry name" value="cpPDZ_CPP-like"/>
    <property type="match status" value="1"/>
</dbReference>
<dbReference type="InterPro" id="IPR029045">
    <property type="entry name" value="ClpP/crotonase-like_dom_sf"/>
</dbReference>
<dbReference type="InterPro" id="IPR036034">
    <property type="entry name" value="PDZ_sf"/>
</dbReference>
<organism evidence="8 9">
    <name type="scientific">Hydrogenoanaerobacterium saccharovorans</name>
    <dbReference type="NCBI Taxonomy" id="474960"/>
    <lineage>
        <taxon>Bacteria</taxon>
        <taxon>Bacillati</taxon>
        <taxon>Bacillota</taxon>
        <taxon>Clostridia</taxon>
        <taxon>Eubacteriales</taxon>
        <taxon>Oscillospiraceae</taxon>
        <taxon>Hydrogenoanaerobacterium</taxon>
    </lineage>
</organism>
<evidence type="ECO:0000256" key="5">
    <source>
        <dbReference type="RuleBase" id="RU004404"/>
    </source>
</evidence>
<dbReference type="EMBL" id="JACSNR010000002">
    <property type="protein sequence ID" value="MBM6922631.1"/>
    <property type="molecule type" value="Genomic_DNA"/>
</dbReference>
<feature type="compositionally biased region" description="Acidic residues" evidence="6">
    <location>
        <begin position="411"/>
        <end position="448"/>
    </location>
</feature>
<dbReference type="NCBIfam" id="TIGR00225">
    <property type="entry name" value="prc"/>
    <property type="match status" value="1"/>
</dbReference>